<dbReference type="CDD" id="cd02871">
    <property type="entry name" value="GH18_chitinase_D-like"/>
    <property type="match status" value="1"/>
</dbReference>
<keyword evidence="4" id="KW-0119">Carbohydrate metabolism</keyword>
<evidence type="ECO:0000256" key="2">
    <source>
        <dbReference type="ARBA" id="ARBA00012729"/>
    </source>
</evidence>
<dbReference type="GO" id="GO:0005576">
    <property type="term" value="C:extracellular region"/>
    <property type="evidence" value="ECO:0007669"/>
    <property type="project" value="InterPro"/>
</dbReference>
<protein>
    <recommendedName>
        <fullName evidence="2">chitinase</fullName>
        <ecNumber evidence="2">3.2.1.14</ecNumber>
    </recommendedName>
</protein>
<dbReference type="InterPro" id="IPR050542">
    <property type="entry name" value="Glycosyl_Hydrlase18_Chitinase"/>
</dbReference>
<dbReference type="InterPro" id="IPR036573">
    <property type="entry name" value="CBM_sf_5/12"/>
</dbReference>
<reference evidence="10 11" key="1">
    <citation type="submission" date="2020-09" db="EMBL/GenBank/DDBJ databases">
        <title>Pseudoxanthomonas sp. CAU 1598 isolated from sand of Yaerae Beach.</title>
        <authorList>
            <person name="Kim W."/>
        </authorList>
    </citation>
    <scope>NUCLEOTIDE SEQUENCE [LARGE SCALE GENOMIC DNA]</scope>
    <source>
        <strain evidence="10 11">CAU 1598</strain>
    </source>
</reference>
<evidence type="ECO:0000259" key="8">
    <source>
        <dbReference type="PROSITE" id="PS50093"/>
    </source>
</evidence>
<dbReference type="PROSITE" id="PS01095">
    <property type="entry name" value="GH18_1"/>
    <property type="match status" value="1"/>
</dbReference>
<evidence type="ECO:0000256" key="3">
    <source>
        <dbReference type="ARBA" id="ARBA00022801"/>
    </source>
</evidence>
<feature type="region of interest" description="Disordered" evidence="7">
    <location>
        <begin position="63"/>
        <end position="83"/>
    </location>
</feature>
<dbReference type="InterPro" id="IPR001579">
    <property type="entry name" value="Glyco_hydro_18_chit_AS"/>
</dbReference>
<dbReference type="Pfam" id="PF00704">
    <property type="entry name" value="Glyco_hydro_18"/>
    <property type="match status" value="1"/>
</dbReference>
<dbReference type="CDD" id="cd12215">
    <property type="entry name" value="ChiC_BD"/>
    <property type="match status" value="1"/>
</dbReference>
<feature type="domain" description="PKD" evidence="8">
    <location>
        <begin position="72"/>
        <end position="160"/>
    </location>
</feature>
<evidence type="ECO:0000256" key="5">
    <source>
        <dbReference type="ARBA" id="ARBA00023295"/>
    </source>
</evidence>
<dbReference type="RefSeq" id="WP_192027936.1">
    <property type="nucleotide sequence ID" value="NZ_JACYTR010000003.1"/>
</dbReference>
<feature type="domain" description="GH18" evidence="9">
    <location>
        <begin position="328"/>
        <end position="649"/>
    </location>
</feature>
<dbReference type="PROSITE" id="PS50093">
    <property type="entry name" value="PKD"/>
    <property type="match status" value="2"/>
</dbReference>
<dbReference type="SUPFAM" id="SSF51055">
    <property type="entry name" value="Carbohydrate binding domain"/>
    <property type="match status" value="1"/>
</dbReference>
<proteinExistence type="inferred from homology"/>
<evidence type="ECO:0000313" key="11">
    <source>
        <dbReference type="Proteomes" id="UP000613768"/>
    </source>
</evidence>
<dbReference type="GO" id="GO:0030246">
    <property type="term" value="F:carbohydrate binding"/>
    <property type="evidence" value="ECO:0007669"/>
    <property type="project" value="InterPro"/>
</dbReference>
<dbReference type="SUPFAM" id="SSF49299">
    <property type="entry name" value="PKD domain"/>
    <property type="match status" value="2"/>
</dbReference>
<dbReference type="EC" id="3.2.1.14" evidence="2"/>
<dbReference type="InterPro" id="IPR000601">
    <property type="entry name" value="PKD_dom"/>
</dbReference>
<dbReference type="Gene3D" id="2.60.40.10">
    <property type="entry name" value="Immunoglobulins"/>
    <property type="match status" value="2"/>
</dbReference>
<dbReference type="SMART" id="SM00089">
    <property type="entry name" value="PKD"/>
    <property type="match status" value="2"/>
</dbReference>
<dbReference type="SMART" id="SM00636">
    <property type="entry name" value="Glyco_18"/>
    <property type="match status" value="1"/>
</dbReference>
<dbReference type="InterPro" id="IPR035986">
    <property type="entry name" value="PKD_dom_sf"/>
</dbReference>
<dbReference type="PROSITE" id="PS51910">
    <property type="entry name" value="GH18_2"/>
    <property type="match status" value="1"/>
</dbReference>
<dbReference type="InterPro" id="IPR003610">
    <property type="entry name" value="CBM5/12"/>
</dbReference>
<evidence type="ECO:0000256" key="1">
    <source>
        <dbReference type="ARBA" id="ARBA00009121"/>
    </source>
</evidence>
<evidence type="ECO:0000256" key="7">
    <source>
        <dbReference type="SAM" id="MobiDB-lite"/>
    </source>
</evidence>
<keyword evidence="11" id="KW-1185">Reference proteome</keyword>
<dbReference type="Proteomes" id="UP000613768">
    <property type="component" value="Unassembled WGS sequence"/>
</dbReference>
<keyword evidence="5 6" id="KW-0326">Glycosidase</keyword>
<comment type="caution">
    <text evidence="10">The sequence shown here is derived from an EMBL/GenBank/DDBJ whole genome shotgun (WGS) entry which is preliminary data.</text>
</comment>
<dbReference type="PANTHER" id="PTHR45708:SF49">
    <property type="entry name" value="ENDOCHITINASE"/>
    <property type="match status" value="1"/>
</dbReference>
<evidence type="ECO:0000256" key="6">
    <source>
        <dbReference type="RuleBase" id="RU000489"/>
    </source>
</evidence>
<evidence type="ECO:0000313" key="10">
    <source>
        <dbReference type="EMBL" id="MBD8524590.1"/>
    </source>
</evidence>
<dbReference type="CDD" id="cd00146">
    <property type="entry name" value="PKD"/>
    <property type="match status" value="2"/>
</dbReference>
<dbReference type="AlphaFoldDB" id="A0AAW3ZI18"/>
<dbReference type="Gene3D" id="3.20.20.80">
    <property type="entry name" value="Glycosidases"/>
    <property type="match status" value="1"/>
</dbReference>
<dbReference type="SMART" id="SM00495">
    <property type="entry name" value="ChtBD3"/>
    <property type="match status" value="2"/>
</dbReference>
<dbReference type="InterPro" id="IPR017853">
    <property type="entry name" value="GH"/>
</dbReference>
<dbReference type="Pfam" id="PF18911">
    <property type="entry name" value="PKD_4"/>
    <property type="match status" value="2"/>
</dbReference>
<dbReference type="InterPro" id="IPR011583">
    <property type="entry name" value="Chitinase_II/V-like_cat"/>
</dbReference>
<dbReference type="GO" id="GO:0008061">
    <property type="term" value="F:chitin binding"/>
    <property type="evidence" value="ECO:0007669"/>
    <property type="project" value="InterPro"/>
</dbReference>
<feature type="domain" description="PKD" evidence="8">
    <location>
        <begin position="235"/>
        <end position="323"/>
    </location>
</feature>
<evidence type="ECO:0000256" key="4">
    <source>
        <dbReference type="ARBA" id="ARBA00023277"/>
    </source>
</evidence>
<dbReference type="SUPFAM" id="SSF51445">
    <property type="entry name" value="(Trans)glycosidases"/>
    <property type="match status" value="1"/>
</dbReference>
<dbReference type="PANTHER" id="PTHR45708">
    <property type="entry name" value="ENDOCHITINASE"/>
    <property type="match status" value="1"/>
</dbReference>
<accession>A0AAW3ZI18</accession>
<keyword evidence="3 6" id="KW-0378">Hydrolase</keyword>
<dbReference type="EMBL" id="JACYTR010000003">
    <property type="protein sequence ID" value="MBD8524590.1"/>
    <property type="molecule type" value="Genomic_DNA"/>
</dbReference>
<sequence>MQCSSLWAVSCANVAEWDASREYWKGHRVQWQSQAYEANWWTRNQNPATHSGQWQEWMRLGACDGAGEPNQPPTARSNGPLTGTVGQALQFSSAGSNDADGQLVSYRWQFGDGNESSQANPSHSYASAGLFTVALTVTDNQGATGSASTTATISSSGGGTGCSGLPRYQAGTGYAQGAHVYNVVSSSGQSVEYVCQIAGWCSSSAAWAYEPGNGMHWRDAWSEVGTCGPGGGNQSPVAQANGPYQALLGSSIAFNSSGSGDPDGSIVAYRWDFGDGSTSSSANPSHTYGTAGHYTVTLTVTDNEGATDSAETAANITTSGGGGVLPHRVLVGYWHNFRNEAGYLPINQVSGDWDIVQIAFAENSHSGPAGSMHFSPAEESDSSFRNGVRQLQARGQKVLISIGGANAHIQLNTTAQRDAFVQSMGDIIASYGFDGIDIDLEGGSMSMNAGDTVANPQTPAIVNMISAIRSLKQRFGSGFLLTMAPETAYVQGGYANFGGIWGAYLPLIHALRTDLTLLHVQHYNTGSITGADDRVYQPATTDFHVALSDMMITGFAAGRNPSNHFPGLRADQVAIGLPASAGAAGSGQTSAAAVHAALNCLIKRTQCGSYQPSSARTDFRGLMTWSINWDEFAGRAFSGPHRAYLDANP</sequence>
<gene>
    <name evidence="10" type="ORF">IFO71_02445</name>
</gene>
<organism evidence="10 11">
    <name type="scientific">Pseudomarimonas arenosa</name>
    <dbReference type="NCBI Taxonomy" id="2774145"/>
    <lineage>
        <taxon>Bacteria</taxon>
        <taxon>Pseudomonadati</taxon>
        <taxon>Pseudomonadota</taxon>
        <taxon>Gammaproteobacteria</taxon>
        <taxon>Lysobacterales</taxon>
        <taxon>Lysobacteraceae</taxon>
        <taxon>Pseudomarimonas</taxon>
    </lineage>
</organism>
<dbReference type="InterPro" id="IPR013783">
    <property type="entry name" value="Ig-like_fold"/>
</dbReference>
<name>A0AAW3ZI18_9GAMM</name>
<comment type="similarity">
    <text evidence="1">Belongs to the glycosyl hydrolase 18 family. Chitinase class II subfamily.</text>
</comment>
<evidence type="ECO:0000259" key="9">
    <source>
        <dbReference type="PROSITE" id="PS51910"/>
    </source>
</evidence>
<dbReference type="GO" id="GO:0008843">
    <property type="term" value="F:endochitinase activity"/>
    <property type="evidence" value="ECO:0007669"/>
    <property type="project" value="UniProtKB-EC"/>
</dbReference>
<dbReference type="InterPro" id="IPR001223">
    <property type="entry name" value="Glyco_hydro18_cat"/>
</dbReference>
<dbReference type="InterPro" id="IPR022409">
    <property type="entry name" value="PKD/Chitinase_dom"/>
</dbReference>
<dbReference type="GO" id="GO:0005975">
    <property type="term" value="P:carbohydrate metabolic process"/>
    <property type="evidence" value="ECO:0007669"/>
    <property type="project" value="InterPro"/>
</dbReference>
<dbReference type="Gene3D" id="2.10.10.20">
    <property type="entry name" value="Carbohydrate-binding module superfamily 5/12"/>
    <property type="match status" value="1"/>
</dbReference>
<feature type="compositionally biased region" description="Polar residues" evidence="7">
    <location>
        <begin position="73"/>
        <end position="83"/>
    </location>
</feature>